<proteinExistence type="predicted"/>
<name>A0A2P6R8P6_ROSCH</name>
<organism evidence="1 2">
    <name type="scientific">Rosa chinensis</name>
    <name type="common">China rose</name>
    <dbReference type="NCBI Taxonomy" id="74649"/>
    <lineage>
        <taxon>Eukaryota</taxon>
        <taxon>Viridiplantae</taxon>
        <taxon>Streptophyta</taxon>
        <taxon>Embryophyta</taxon>
        <taxon>Tracheophyta</taxon>
        <taxon>Spermatophyta</taxon>
        <taxon>Magnoliopsida</taxon>
        <taxon>eudicotyledons</taxon>
        <taxon>Gunneridae</taxon>
        <taxon>Pentapetalae</taxon>
        <taxon>rosids</taxon>
        <taxon>fabids</taxon>
        <taxon>Rosales</taxon>
        <taxon>Rosaceae</taxon>
        <taxon>Rosoideae</taxon>
        <taxon>Rosoideae incertae sedis</taxon>
        <taxon>Rosa</taxon>
    </lineage>
</organism>
<comment type="caution">
    <text evidence="1">The sequence shown here is derived from an EMBL/GenBank/DDBJ whole genome shotgun (WGS) entry which is preliminary data.</text>
</comment>
<gene>
    <name evidence="1" type="ORF">RchiOBHm_Chr3g0461641</name>
</gene>
<keyword evidence="2" id="KW-1185">Reference proteome</keyword>
<dbReference type="Gramene" id="PRQ42805">
    <property type="protein sequence ID" value="PRQ42805"/>
    <property type="gene ID" value="RchiOBHm_Chr3g0461641"/>
</dbReference>
<evidence type="ECO:0000313" key="1">
    <source>
        <dbReference type="EMBL" id="PRQ42805.1"/>
    </source>
</evidence>
<protein>
    <submittedName>
        <fullName evidence="1">Uncharacterized protein</fullName>
    </submittedName>
</protein>
<dbReference type="EMBL" id="PDCK01000041">
    <property type="protein sequence ID" value="PRQ42805.1"/>
    <property type="molecule type" value="Genomic_DNA"/>
</dbReference>
<evidence type="ECO:0000313" key="2">
    <source>
        <dbReference type="Proteomes" id="UP000238479"/>
    </source>
</evidence>
<dbReference type="AlphaFoldDB" id="A0A2P6R8P6"/>
<accession>A0A2P6R8P6</accession>
<dbReference type="Proteomes" id="UP000238479">
    <property type="component" value="Chromosome 3"/>
</dbReference>
<reference evidence="1 2" key="1">
    <citation type="journal article" date="2018" name="Nat. Genet.">
        <title>The Rosa genome provides new insights in the design of modern roses.</title>
        <authorList>
            <person name="Bendahmane M."/>
        </authorList>
    </citation>
    <scope>NUCLEOTIDE SEQUENCE [LARGE SCALE GENOMIC DNA]</scope>
    <source>
        <strain evidence="2">cv. Old Blush</strain>
    </source>
</reference>
<sequence>MPWCTGTVFSEKLGGDDDDNDELLERLQTYSSFGEVSFLCNIPQPYAVRVWSTM</sequence>